<protein>
    <recommendedName>
        <fullName evidence="4">ParB/Sulfiredoxin domain-containing protein</fullName>
    </recommendedName>
</protein>
<evidence type="ECO:0008006" key="4">
    <source>
        <dbReference type="Google" id="ProtNLM"/>
    </source>
</evidence>
<evidence type="ECO:0000313" key="2">
    <source>
        <dbReference type="EMBL" id="OKZ38124.1"/>
    </source>
</evidence>
<name>A0A1Q6IBT1_BACUN</name>
<dbReference type="Proteomes" id="UP000186549">
    <property type="component" value="Unassembled WGS sequence"/>
</dbReference>
<gene>
    <name evidence="2" type="ORF">BHV79_04360</name>
</gene>
<feature type="coiled-coil region" evidence="1">
    <location>
        <begin position="26"/>
        <end position="73"/>
    </location>
</feature>
<accession>A0A1Q6IBT1</accession>
<comment type="caution">
    <text evidence="2">The sequence shown here is derived from an EMBL/GenBank/DDBJ whole genome shotgun (WGS) entry which is preliminary data.</text>
</comment>
<evidence type="ECO:0000256" key="1">
    <source>
        <dbReference type="SAM" id="Coils"/>
    </source>
</evidence>
<dbReference type="AlphaFoldDB" id="A0A1Q6IBT1"/>
<evidence type="ECO:0000313" key="3">
    <source>
        <dbReference type="Proteomes" id="UP000186549"/>
    </source>
</evidence>
<proteinExistence type="predicted"/>
<organism evidence="2 3">
    <name type="scientific">Bacteroides uniformis</name>
    <dbReference type="NCBI Taxonomy" id="820"/>
    <lineage>
        <taxon>Bacteria</taxon>
        <taxon>Pseudomonadati</taxon>
        <taxon>Bacteroidota</taxon>
        <taxon>Bacteroidia</taxon>
        <taxon>Bacteroidales</taxon>
        <taxon>Bacteroidaceae</taxon>
        <taxon>Bacteroides</taxon>
    </lineage>
</organism>
<sequence>MKTNSLKAIENVNTVANIKTMATMCTKDLKKRLAKEERDLKSLINKRMNDTIINAQREIIAQLQQEIAQVESKKLASTVALKDDVITFRLAKDGKEVSKKIALVKNNRVINSKKVDEFIAIIDNGKYEEAYPIIVAEAKALIEAGYTVTDINGRELSAEEAEGYYVILDGQHRGTAFAKLNAIKGGIVIPNVFVKEVENIGEYLVNINTVGNWDKKDRLTVAALTSEEALFKNMAELIKEGFNPTTAGLVYTRKSISEKALDKVLKGEEYKLPKGTIVEIERGNKFITLCKAAHITVNFLTKRYFIKGFNSYAKINGEEQAFEALDKLKTLNLNEERLKQVKEEDDFQVMLKEALEA</sequence>
<keyword evidence="1" id="KW-0175">Coiled coil</keyword>
<dbReference type="EMBL" id="MNQU01000090">
    <property type="protein sequence ID" value="OKZ38124.1"/>
    <property type="molecule type" value="Genomic_DNA"/>
</dbReference>
<reference evidence="2 3" key="1">
    <citation type="journal article" date="2016" name="Nat. Biotechnol.">
        <title>Measurement of bacterial replication rates in microbial communities.</title>
        <authorList>
            <person name="Brown C.T."/>
            <person name="Olm M.R."/>
            <person name="Thomas B.C."/>
            <person name="Banfield J.F."/>
        </authorList>
    </citation>
    <scope>NUCLEOTIDE SEQUENCE [LARGE SCALE GENOMIC DNA]</scope>
    <source>
        <strain evidence="2">45_41</strain>
    </source>
</reference>